<dbReference type="InterPro" id="IPR009060">
    <property type="entry name" value="UBA-like_sf"/>
</dbReference>
<dbReference type="Gene3D" id="1.10.3710.10">
    <property type="entry name" value="DNA polymerase III clamp loader subunits, C-terminal domain"/>
    <property type="match status" value="1"/>
</dbReference>
<dbReference type="Gene3D" id="1.10.8.10">
    <property type="entry name" value="DNA helicase RuvA subunit, C-terminal domain"/>
    <property type="match status" value="1"/>
</dbReference>
<dbReference type="CDD" id="cd00009">
    <property type="entry name" value="AAA"/>
    <property type="match status" value="1"/>
</dbReference>
<dbReference type="InterPro" id="IPR021886">
    <property type="entry name" value="MgsA_C"/>
</dbReference>
<dbReference type="Pfam" id="PF22562">
    <property type="entry name" value="UBA_7"/>
    <property type="match status" value="1"/>
</dbReference>
<feature type="region of interest" description="Disordered" evidence="5">
    <location>
        <begin position="181"/>
        <end position="251"/>
    </location>
</feature>
<dbReference type="SMART" id="SM00165">
    <property type="entry name" value="UBA"/>
    <property type="match status" value="1"/>
</dbReference>
<feature type="compositionally biased region" description="Basic and acidic residues" evidence="5">
    <location>
        <begin position="221"/>
        <end position="230"/>
    </location>
</feature>
<dbReference type="InterPro" id="IPR027417">
    <property type="entry name" value="P-loop_NTPase"/>
</dbReference>
<dbReference type="Pfam" id="PF01585">
    <property type="entry name" value="G-patch"/>
    <property type="match status" value="1"/>
</dbReference>
<keyword evidence="4" id="KW-0067">ATP-binding</keyword>
<evidence type="ECO:0000259" key="7">
    <source>
        <dbReference type="PROSITE" id="PS50174"/>
    </source>
</evidence>
<dbReference type="PANTHER" id="PTHR13779:SF7">
    <property type="entry name" value="ATPASE WRNIP1"/>
    <property type="match status" value="1"/>
</dbReference>
<comment type="similarity">
    <text evidence="1">Belongs to the AAA ATPase family. RarA/MGS1/WRNIP1 subfamily.</text>
</comment>
<evidence type="ECO:0000313" key="8">
    <source>
        <dbReference type="EMBL" id="KAL2474254.1"/>
    </source>
</evidence>
<keyword evidence="2" id="KW-0235">DNA replication</keyword>
<dbReference type="InterPro" id="IPR032423">
    <property type="entry name" value="AAA_assoc_2"/>
</dbReference>
<accession>A0ABD1QEE6</accession>
<evidence type="ECO:0000256" key="3">
    <source>
        <dbReference type="ARBA" id="ARBA00022741"/>
    </source>
</evidence>
<keyword evidence="9" id="KW-1185">Reference proteome</keyword>
<dbReference type="InterPro" id="IPR008921">
    <property type="entry name" value="DNA_pol3_clamp-load_cplx_C"/>
</dbReference>
<dbReference type="CDD" id="cd18139">
    <property type="entry name" value="HLD_clamp_RarA"/>
    <property type="match status" value="1"/>
</dbReference>
<dbReference type="Gene3D" id="3.40.50.300">
    <property type="entry name" value="P-loop containing nucleotide triphosphate hydrolases"/>
    <property type="match status" value="1"/>
</dbReference>
<name>A0ABD1QEE6_9LAMI</name>
<keyword evidence="3" id="KW-0547">Nucleotide-binding</keyword>
<feature type="region of interest" description="Disordered" evidence="5">
    <location>
        <begin position="45"/>
        <end position="75"/>
    </location>
</feature>
<dbReference type="InterPro" id="IPR003959">
    <property type="entry name" value="ATPase_AAA_core"/>
</dbReference>
<sequence>MNRISSNGRGTYIEQDQQTLERLGSAIPQSNIGFKLLKQVGCTPGSALDKQGSGRAEPVGLDIRRGQAGIGKEDPKVEKLRIEKENAEMKKRKEEELMPEFVSKAMMEMEMEMEMQQLRSMGFPQELAAQALSATGGDLLKATDWLLSHDKPISSPHSNPSSSDLIPPIAHAQPKINRFFHFQSKPPTSNKDNATQKHTHQENRKEDEQSESLVHRKRRQKYEDSQEKIFKSSPEVAAPPPNAPLSERMRPRVLDEVVGQDHLLAKDSLLHSAIDCGRLPSVVLWGPPGTGKTSIAKAIVNSCTTGSFYRFVSLSAITCGVKDVRGEVDEARKFKQKCNKRTVLFIDEVHRFNKAQQDSFLPVIEDGSIVFIGATTENPSFHLVTPLLSRCRVLTLNPLKPHHIVILLKRAISDMDRGVVRSLCQTMKIEVNDDPIDFLSLHCDGDARVALNALEISATTAAARLTMLRTSNGDDESLTVITLDDVKEALQCKHLLYDRAGEEHYNLISALHKSMRGSDANAAIYWLARMLEGGEEPLYIARRLIRFASEDVGLADPQALTQAVACYQSCHFLGMPECNVILAQCVAYLALAPKSIAVYRALEFAQKVVKESVGQNEGVPLHLRNAPTKLMKDLGYGKDYIYPPDNPDSSAQTYLPPSLIGYKFLNWPDTTTGD</sequence>
<dbReference type="Pfam" id="PF12002">
    <property type="entry name" value="MgsA_C"/>
    <property type="match status" value="1"/>
</dbReference>
<proteinExistence type="inferred from homology"/>
<evidence type="ECO:0000313" key="9">
    <source>
        <dbReference type="Proteomes" id="UP001604336"/>
    </source>
</evidence>
<dbReference type="InterPro" id="IPR015940">
    <property type="entry name" value="UBA"/>
</dbReference>
<dbReference type="InterPro" id="IPR051314">
    <property type="entry name" value="AAA_ATPase_RarA/MGS1/WRNIP1"/>
</dbReference>
<dbReference type="SMART" id="SM00382">
    <property type="entry name" value="AAA"/>
    <property type="match status" value="1"/>
</dbReference>
<dbReference type="SUPFAM" id="SSF52540">
    <property type="entry name" value="P-loop containing nucleoside triphosphate hydrolases"/>
    <property type="match status" value="1"/>
</dbReference>
<dbReference type="FunFam" id="1.10.8.60:FF:000195">
    <property type="entry name" value="AAA-type ATPase family protein"/>
    <property type="match status" value="1"/>
</dbReference>
<dbReference type="InterPro" id="IPR000467">
    <property type="entry name" value="G_patch_dom"/>
</dbReference>
<dbReference type="SMART" id="SM00443">
    <property type="entry name" value="G_patch"/>
    <property type="match status" value="1"/>
</dbReference>
<dbReference type="GO" id="GO:0005524">
    <property type="term" value="F:ATP binding"/>
    <property type="evidence" value="ECO:0007669"/>
    <property type="project" value="UniProtKB-KW"/>
</dbReference>
<evidence type="ECO:0000256" key="2">
    <source>
        <dbReference type="ARBA" id="ARBA00022705"/>
    </source>
</evidence>
<gene>
    <name evidence="8" type="ORF">Adt_34990</name>
</gene>
<dbReference type="GO" id="GO:0006260">
    <property type="term" value="P:DNA replication"/>
    <property type="evidence" value="ECO:0007669"/>
    <property type="project" value="UniProtKB-KW"/>
</dbReference>
<protein>
    <submittedName>
        <fullName evidence="8">AAA-type ATPase family protein</fullName>
    </submittedName>
</protein>
<comment type="caution">
    <text evidence="8">The sequence shown here is derived from an EMBL/GenBank/DDBJ whole genome shotgun (WGS) entry which is preliminary data.</text>
</comment>
<dbReference type="Gene3D" id="1.20.272.10">
    <property type="match status" value="1"/>
</dbReference>
<evidence type="ECO:0000256" key="4">
    <source>
        <dbReference type="ARBA" id="ARBA00022840"/>
    </source>
</evidence>
<feature type="domain" description="G-patch" evidence="7">
    <location>
        <begin position="29"/>
        <end position="75"/>
    </location>
</feature>
<dbReference type="Proteomes" id="UP001604336">
    <property type="component" value="Unassembled WGS sequence"/>
</dbReference>
<dbReference type="PROSITE" id="PS50030">
    <property type="entry name" value="UBA"/>
    <property type="match status" value="1"/>
</dbReference>
<evidence type="ECO:0000256" key="5">
    <source>
        <dbReference type="SAM" id="MobiDB-lite"/>
    </source>
</evidence>
<feature type="domain" description="UBA" evidence="6">
    <location>
        <begin position="108"/>
        <end position="149"/>
    </location>
</feature>
<dbReference type="Pfam" id="PF00004">
    <property type="entry name" value="AAA"/>
    <property type="match status" value="1"/>
</dbReference>
<dbReference type="SUPFAM" id="SSF48019">
    <property type="entry name" value="post-AAA+ oligomerization domain-like"/>
    <property type="match status" value="1"/>
</dbReference>
<dbReference type="SUPFAM" id="SSF46934">
    <property type="entry name" value="UBA-like"/>
    <property type="match status" value="1"/>
</dbReference>
<dbReference type="Pfam" id="PF16193">
    <property type="entry name" value="AAA_assoc_2"/>
    <property type="match status" value="1"/>
</dbReference>
<dbReference type="InterPro" id="IPR003593">
    <property type="entry name" value="AAA+_ATPase"/>
</dbReference>
<evidence type="ECO:0000259" key="6">
    <source>
        <dbReference type="PROSITE" id="PS50030"/>
    </source>
</evidence>
<evidence type="ECO:0000256" key="1">
    <source>
        <dbReference type="ARBA" id="ARBA00008959"/>
    </source>
</evidence>
<reference evidence="9" key="1">
    <citation type="submission" date="2024-07" db="EMBL/GenBank/DDBJ databases">
        <title>Two chromosome-level genome assemblies of Korean endemic species Abeliophyllum distichum and Forsythia ovata (Oleaceae).</title>
        <authorList>
            <person name="Jang H."/>
        </authorList>
    </citation>
    <scope>NUCLEOTIDE SEQUENCE [LARGE SCALE GENOMIC DNA]</scope>
</reference>
<dbReference type="PANTHER" id="PTHR13779">
    <property type="entry name" value="WERNER HELICASE-INTERACTING PROTEIN 1 FAMILY MEMBER"/>
    <property type="match status" value="1"/>
</dbReference>
<dbReference type="EMBL" id="JBFOLK010000011">
    <property type="protein sequence ID" value="KAL2474254.1"/>
    <property type="molecule type" value="Genomic_DNA"/>
</dbReference>
<dbReference type="AlphaFoldDB" id="A0ABD1QEE6"/>
<organism evidence="8 9">
    <name type="scientific">Abeliophyllum distichum</name>
    <dbReference type="NCBI Taxonomy" id="126358"/>
    <lineage>
        <taxon>Eukaryota</taxon>
        <taxon>Viridiplantae</taxon>
        <taxon>Streptophyta</taxon>
        <taxon>Embryophyta</taxon>
        <taxon>Tracheophyta</taxon>
        <taxon>Spermatophyta</taxon>
        <taxon>Magnoliopsida</taxon>
        <taxon>eudicotyledons</taxon>
        <taxon>Gunneridae</taxon>
        <taxon>Pentapetalae</taxon>
        <taxon>asterids</taxon>
        <taxon>lamiids</taxon>
        <taxon>Lamiales</taxon>
        <taxon>Oleaceae</taxon>
        <taxon>Forsythieae</taxon>
        <taxon>Abeliophyllum</taxon>
    </lineage>
</organism>
<dbReference type="PROSITE" id="PS50174">
    <property type="entry name" value="G_PATCH"/>
    <property type="match status" value="1"/>
</dbReference>
<dbReference type="FunFam" id="3.40.50.300:FF:000137">
    <property type="entry name" value="Replication-associated recombination protein A"/>
    <property type="match status" value="1"/>
</dbReference>
<dbReference type="Gene3D" id="1.10.8.60">
    <property type="match status" value="1"/>
</dbReference>
<dbReference type="FunFam" id="1.20.272.10:FF:000001">
    <property type="entry name" value="Putative AAA family ATPase"/>
    <property type="match status" value="1"/>
</dbReference>